<dbReference type="GO" id="GO:0030246">
    <property type="term" value="F:carbohydrate binding"/>
    <property type="evidence" value="ECO:0007669"/>
    <property type="project" value="InterPro"/>
</dbReference>
<dbReference type="InterPro" id="IPR011006">
    <property type="entry name" value="CheY-like_superfamily"/>
</dbReference>
<dbReference type="InterPro" id="IPR036890">
    <property type="entry name" value="HATPase_C_sf"/>
</dbReference>
<dbReference type="SMART" id="SM00388">
    <property type="entry name" value="HisKA"/>
    <property type="match status" value="1"/>
</dbReference>
<evidence type="ECO:0000256" key="10">
    <source>
        <dbReference type="ARBA" id="ARBA00023326"/>
    </source>
</evidence>
<feature type="domain" description="Histidine kinase" evidence="15">
    <location>
        <begin position="1121"/>
        <end position="1392"/>
    </location>
</feature>
<dbReference type="SUPFAM" id="SSF49785">
    <property type="entry name" value="Galactose-binding domain-like"/>
    <property type="match status" value="1"/>
</dbReference>
<dbReference type="InterPro" id="IPR013784">
    <property type="entry name" value="Carb-bd-like_fold"/>
</dbReference>
<feature type="compositionally biased region" description="Polar residues" evidence="12">
    <location>
        <begin position="1534"/>
        <end position="1543"/>
    </location>
</feature>
<dbReference type="InterPro" id="IPR003594">
    <property type="entry name" value="HATPase_dom"/>
</dbReference>
<dbReference type="PANTHER" id="PTHR35340:SF8">
    <property type="entry name" value="ASST-DOMAIN-CONTAINING PROTEIN"/>
    <property type="match status" value="1"/>
</dbReference>
<comment type="catalytic activity">
    <reaction evidence="1">
        <text>Endotype eliminative cleavage of L-alpha-rhamnopyranosyl-(1-&gt;4)-alpha-D-galactopyranosyluronic acid bonds of rhamnogalacturonan I domains in ramified hairy regions of pectin leaving L-rhamnopyranose at the reducing end and 4-deoxy-4,5-unsaturated D-galactopyranosyluronic acid at the non-reducing end.</text>
        <dbReference type="EC" id="4.2.2.23"/>
    </reaction>
</comment>
<dbReference type="Proteomes" id="UP000767238">
    <property type="component" value="Unassembled WGS sequence"/>
</dbReference>
<reference evidence="17" key="1">
    <citation type="journal article" date="2021" name="J Fungi (Basel)">
        <title>Virulence traits and population genomics of the black yeast Aureobasidium melanogenum.</title>
        <authorList>
            <person name="Cernosa A."/>
            <person name="Sun X."/>
            <person name="Gostincar C."/>
            <person name="Fang C."/>
            <person name="Gunde-Cimerman N."/>
            <person name="Song Z."/>
        </authorList>
    </citation>
    <scope>NUCLEOTIDE SEQUENCE</scope>
    <source>
        <strain evidence="17">EXF-8016</strain>
    </source>
</reference>
<reference evidence="17" key="2">
    <citation type="submission" date="2021-08" db="EMBL/GenBank/DDBJ databases">
        <authorList>
            <person name="Gostincar C."/>
            <person name="Sun X."/>
            <person name="Song Z."/>
            <person name="Gunde-Cimerman N."/>
        </authorList>
    </citation>
    <scope>NUCLEOTIDE SEQUENCE</scope>
    <source>
        <strain evidence="17">EXF-8016</strain>
    </source>
</reference>
<evidence type="ECO:0000256" key="3">
    <source>
        <dbReference type="ARBA" id="ARBA00010418"/>
    </source>
</evidence>
<feature type="region of interest" description="Disordered" evidence="12">
    <location>
        <begin position="464"/>
        <end position="488"/>
    </location>
</feature>
<dbReference type="InterPro" id="IPR008979">
    <property type="entry name" value="Galactose-bd-like_sf"/>
</dbReference>
<feature type="compositionally biased region" description="Polar residues" evidence="12">
    <location>
        <begin position="934"/>
        <end position="959"/>
    </location>
</feature>
<dbReference type="Pfam" id="PF14269">
    <property type="entry name" value="Arylsulfotran_2"/>
    <property type="match status" value="1"/>
</dbReference>
<evidence type="ECO:0000256" key="8">
    <source>
        <dbReference type="ARBA" id="ARBA00023239"/>
    </source>
</evidence>
<dbReference type="InterPro" id="IPR036097">
    <property type="entry name" value="HisK_dim/P_sf"/>
</dbReference>
<proteinExistence type="inferred from homology"/>
<feature type="signal peptide" evidence="14">
    <location>
        <begin position="1"/>
        <end position="24"/>
    </location>
</feature>
<dbReference type="SUPFAM" id="SSF47384">
    <property type="entry name" value="Homodimeric domain of signal transducing histidine kinase"/>
    <property type="match status" value="1"/>
</dbReference>
<evidence type="ECO:0000256" key="5">
    <source>
        <dbReference type="ARBA" id="ARBA00022525"/>
    </source>
</evidence>
<dbReference type="InterPro" id="IPR003661">
    <property type="entry name" value="HisK_dim/P_dom"/>
</dbReference>
<feature type="non-terminal residue" evidence="17">
    <location>
        <position position="2462"/>
    </location>
</feature>
<feature type="region of interest" description="Disordered" evidence="12">
    <location>
        <begin position="2385"/>
        <end position="2418"/>
    </location>
</feature>
<keyword evidence="10" id="KW-0624">Polysaccharide degradation</keyword>
<comment type="similarity">
    <text evidence="3">Belongs to the polysaccharide lyase 4 family.</text>
</comment>
<dbReference type="CDD" id="cd10316">
    <property type="entry name" value="RGL4_M"/>
    <property type="match status" value="1"/>
</dbReference>
<feature type="modified residue" description="4-aspartylphosphate" evidence="11">
    <location>
        <position position="1703"/>
    </location>
</feature>
<keyword evidence="13" id="KW-0472">Membrane</keyword>
<dbReference type="InterPro" id="IPR029411">
    <property type="entry name" value="RG-lyase_III"/>
</dbReference>
<feature type="domain" description="Response regulatory" evidence="16">
    <location>
        <begin position="1629"/>
        <end position="1773"/>
    </location>
</feature>
<dbReference type="Gene3D" id="3.30.565.10">
    <property type="entry name" value="Histidine kinase-like ATPase, C-terminal domain"/>
    <property type="match status" value="1"/>
</dbReference>
<dbReference type="Pfam" id="PF14686">
    <property type="entry name" value="fn3_3"/>
    <property type="match status" value="1"/>
</dbReference>
<dbReference type="GO" id="GO:0005576">
    <property type="term" value="C:extracellular region"/>
    <property type="evidence" value="ECO:0007669"/>
    <property type="project" value="UniProtKB-SubCell"/>
</dbReference>
<evidence type="ECO:0000256" key="14">
    <source>
        <dbReference type="SAM" id="SignalP"/>
    </source>
</evidence>
<evidence type="ECO:0000256" key="13">
    <source>
        <dbReference type="SAM" id="Phobius"/>
    </source>
</evidence>
<dbReference type="PROSITE" id="PS50110">
    <property type="entry name" value="RESPONSE_REGULATORY"/>
    <property type="match status" value="1"/>
</dbReference>
<keyword evidence="13" id="KW-1133">Transmembrane helix</keyword>
<evidence type="ECO:0000313" key="17">
    <source>
        <dbReference type="EMBL" id="KAH0215560.1"/>
    </source>
</evidence>
<feature type="chain" id="PRO_5040127134" description="rhamnogalacturonan endolyase" evidence="14">
    <location>
        <begin position="25"/>
        <end position="2462"/>
    </location>
</feature>
<evidence type="ECO:0000256" key="12">
    <source>
        <dbReference type="SAM" id="MobiDB-lite"/>
    </source>
</evidence>
<evidence type="ECO:0000256" key="9">
    <source>
        <dbReference type="ARBA" id="ARBA00023277"/>
    </source>
</evidence>
<dbReference type="Pfam" id="PF14683">
    <property type="entry name" value="CBM-like"/>
    <property type="match status" value="1"/>
</dbReference>
<evidence type="ECO:0000256" key="4">
    <source>
        <dbReference type="ARBA" id="ARBA00012437"/>
    </source>
</evidence>
<dbReference type="PANTHER" id="PTHR35340">
    <property type="entry name" value="PQQ ENZYME REPEAT PROTEIN-RELATED"/>
    <property type="match status" value="1"/>
</dbReference>
<evidence type="ECO:0000259" key="15">
    <source>
        <dbReference type="PROSITE" id="PS50109"/>
    </source>
</evidence>
<evidence type="ECO:0000259" key="16">
    <source>
        <dbReference type="PROSITE" id="PS50110"/>
    </source>
</evidence>
<accession>A0A9P8GAW7</accession>
<dbReference type="PROSITE" id="PS50109">
    <property type="entry name" value="HIS_KIN"/>
    <property type="match status" value="1"/>
</dbReference>
<feature type="transmembrane region" description="Helical" evidence="13">
    <location>
        <begin position="2430"/>
        <end position="2450"/>
    </location>
</feature>
<dbReference type="CDD" id="cd00082">
    <property type="entry name" value="HisKA"/>
    <property type="match status" value="1"/>
</dbReference>
<dbReference type="InterPro" id="IPR001789">
    <property type="entry name" value="Sig_transdc_resp-reg_receiver"/>
</dbReference>
<dbReference type="FunFam" id="1.10.287.130:FF:000023">
    <property type="entry name" value="Sensor histidine kinase/response regulator, putative"/>
    <property type="match status" value="1"/>
</dbReference>
<dbReference type="SUPFAM" id="SSF49452">
    <property type="entry name" value="Starch-binding domain-like"/>
    <property type="match status" value="1"/>
</dbReference>
<dbReference type="PRINTS" id="PR00344">
    <property type="entry name" value="BCTRLSENSOR"/>
</dbReference>
<name>A0A9P8GAW7_AURME</name>
<feature type="region of interest" description="Disordered" evidence="12">
    <location>
        <begin position="1532"/>
        <end position="1578"/>
    </location>
</feature>
<protein>
    <recommendedName>
        <fullName evidence="4">rhamnogalacturonan endolyase</fullName>
        <ecNumber evidence="4">4.2.2.23</ecNumber>
    </recommendedName>
</protein>
<dbReference type="InterPro" id="IPR005467">
    <property type="entry name" value="His_kinase_dom"/>
</dbReference>
<dbReference type="InterPro" id="IPR053143">
    <property type="entry name" value="Arylsulfate_ST"/>
</dbReference>
<dbReference type="InterPro" id="IPR004358">
    <property type="entry name" value="Sig_transdc_His_kin-like_C"/>
</dbReference>
<dbReference type="Pfam" id="PF00072">
    <property type="entry name" value="Response_reg"/>
    <property type="match status" value="1"/>
</dbReference>
<keyword evidence="9" id="KW-0119">Carbohydrate metabolism</keyword>
<feature type="compositionally biased region" description="Basic and acidic residues" evidence="12">
    <location>
        <begin position="471"/>
        <end position="482"/>
    </location>
</feature>
<keyword evidence="7 14" id="KW-0732">Signal</keyword>
<dbReference type="InterPro" id="IPR039535">
    <property type="entry name" value="ASST-like"/>
</dbReference>
<gene>
    <name evidence="17" type="ORF">KCV03_g7990</name>
</gene>
<dbReference type="CDD" id="cd10320">
    <property type="entry name" value="RGL4_N"/>
    <property type="match status" value="1"/>
</dbReference>
<evidence type="ECO:0000313" key="18">
    <source>
        <dbReference type="Proteomes" id="UP000767238"/>
    </source>
</evidence>
<dbReference type="EMBL" id="JAHFYH010000071">
    <property type="protein sequence ID" value="KAH0215560.1"/>
    <property type="molecule type" value="Genomic_DNA"/>
</dbReference>
<organism evidence="17 18">
    <name type="scientific">Aureobasidium melanogenum</name>
    <name type="common">Aureobasidium pullulans var. melanogenum</name>
    <dbReference type="NCBI Taxonomy" id="46634"/>
    <lineage>
        <taxon>Eukaryota</taxon>
        <taxon>Fungi</taxon>
        <taxon>Dikarya</taxon>
        <taxon>Ascomycota</taxon>
        <taxon>Pezizomycotina</taxon>
        <taxon>Dothideomycetes</taxon>
        <taxon>Dothideomycetidae</taxon>
        <taxon>Dothideales</taxon>
        <taxon>Saccotheciaceae</taxon>
        <taxon>Aureobasidium</taxon>
    </lineage>
</organism>
<dbReference type="GO" id="GO:0000272">
    <property type="term" value="P:polysaccharide catabolic process"/>
    <property type="evidence" value="ECO:0007669"/>
    <property type="project" value="UniProtKB-KW"/>
</dbReference>
<dbReference type="InterPro" id="IPR011013">
    <property type="entry name" value="Gal_mutarotase_sf_dom"/>
</dbReference>
<evidence type="ECO:0000256" key="2">
    <source>
        <dbReference type="ARBA" id="ARBA00004613"/>
    </source>
</evidence>
<keyword evidence="8 17" id="KW-0456">Lyase</keyword>
<feature type="compositionally biased region" description="Low complexity" evidence="12">
    <location>
        <begin position="1566"/>
        <end position="1576"/>
    </location>
</feature>
<dbReference type="Gene3D" id="3.40.50.2300">
    <property type="match status" value="1"/>
</dbReference>
<feature type="compositionally biased region" description="Basic and acidic residues" evidence="12">
    <location>
        <begin position="2385"/>
        <end position="2407"/>
    </location>
</feature>
<evidence type="ECO:0000256" key="11">
    <source>
        <dbReference type="PROSITE-ProRule" id="PRU00169"/>
    </source>
</evidence>
<feature type="compositionally biased region" description="Polar residues" evidence="12">
    <location>
        <begin position="865"/>
        <end position="880"/>
    </location>
</feature>
<dbReference type="SMART" id="SM00448">
    <property type="entry name" value="REC"/>
    <property type="match status" value="1"/>
</dbReference>
<sequence>MDLNLGIQKLLLSCLLMFITPIQGFLNATENAKALVIANDRLYASVNRSTGIMDVLSLDGQNLLGTKESNEVTPGGNAAGQNGIGPYLDCYCAPAGSYTPGEYATFKLFSDNDSTGVSYGGIVMSEVYPLTGQILEQYWFLRETETGLHTFSRLAYHNETKPFLRNLQEFRTLFRPTTPLWTHLSTNDKIYAPLPSSDTLKYTITVQDATWYIGNYTQAPYVEQFADYFTKYTFSDEWRDHKVHGIYGDGSNSKDGSTFGAWLVMNTVDTYFGGPTHSDLTVDGIVYNYISSNHHGDNVPNITTGFDRTFGPQYFHFNKGSNTTTLVELRAEAEQFASPTWNTAFYDSIAHLVPNYVPSTQRSTWRGRIDLPKGAKRPIAVLAQNGVDFQDNVLDTKAYQYWGNIDEKGNIELPMVKPGTYRLTVYADGIFGQYIQDNIVVAVGKVTTTKAKWREESAGKELWRIGTPDRSSGEYRHGDQPDPSKPLHPPEYRIYWANWDFPTDYPHGVTFEVGKSDESKDFNYVHWSVFGGYANSIRPEPYYGNVNNWTVLFDVKKSDIKKAKDAILTIQLAGAKTAAGNTDNWNATQSWNNLPLTVVMNDNELEPWEIPWNQSSSCATRSVVICYALAHKYVLAEATKTLSLEKNTVDDVKDNLWVGATAFERRATPCEYAAGLLVAPDLLVAEDQGDVIVFPDLSEHVLFKDHGLVTEVPHGRFYAGVPIISPSGYNIGVFCVLDDKPRAHGLSTTEIGFMKDMAVTIMNHLAMVRATAELNRSQNMVQGLGQFVDGKSSIKDWWKGLNQAESNRPRSRAGTERSGRSETGSLRFSSKHLRPSPTRTHSPDVSPAPGNAPGQHVGAPDAPTISPSTTPLQGTQQPSEDASVANRLQEDSISPDIKSTFQRAADIIRESVDVDGAIFLDASIGSFAGLVDGSQPQQDTMTQSSADMSSNSARTSESAHLNDGKHCIVLGTSLASAAKRRSSHMAPAMPLSVSESFLQKLLSKYPRGKIWSYDDEENFESFVDSPRTADFVNRRGERWRERRLLQTLFPGARSLALVGMWDPHRSRWFAGSILWTCNPTRILSTDSELNYMTAFGQSVMSEIARIDVKMADRAKATFISSISHELRTPLHGIMGSSECLQGTPLDTFQSSLINTIETCGKTLLDTFDNLLSYAKINNLSNSNYRRPSVSSTRNELHRNGADTAQTSVDLSILAEEVVDTAFAGHEFVRVTPLKTGMTTHGVVPAHLTTAHPAKGLEAITVLLEYDTTSNWVFTTQAGGWIRIVLNLVGNSLKYTERGRVTVRLESQSVPNPLSEDDVQVILTVTDTGKGMSEDFLSQSVFSPFVQEDPLSPGTGLGLSIVKQIVTGMGGSISVESKKGEGTKFSVSVCMMRADSPPESDKSSAISDVAGKLRGKRLNLIVPEDEHDDIRFADLCSKWFGVPVQCTPEPEDADIYIVLKKHTNALVKQLAFKPTSANPIGAKPVIVLCKDLASANALQSSKSMAAISSHMEYMAQPLAPNKIAKTLIQCLERPNGSTSDSPASPSLPISRATSFSSQRPRDRRAGSSNSQNSANSNPEVVLYTPMEEKTQEMLMAKVRQSVEANRQADALEAQKQALMPSVTAPVPDVSVLLVDDNSINLNLLATFMKKQRHAYDTATNGLEALHAYQAHSDLLRLSQGSENSQLLQNQRQLTAQSFDFVLMDVNMPEMDGLESTRRIRAFERAKGLRPAVIVALTGMASASVQQEAFASGVDLFLTKPKKPLLSVETPRSLQAYQDYTMPLDIDHEELTTLTEDVFSALDDVLDTTGPGVARLALTSISMLRFIETTITKMTAAELSAMEELRRLQRSEIQAAKAREERINKTIDAAVQTLVVDVAKAVCKFKHNVGELLPQFRPPLLNVTVNDPERLCPGFLLVAPYSQLEARQIIDPAEAYITGPMIYDHTGQLIWIGSTMFPGRDAYDFRTVKYKGETMLSFIISTNEFYPEHPEGMAVLVNSQYELVDMTLPLFDTPEFNIHEYKIIDNGSSVLTLYTKPVLVNETWIMDDGFAEIDLNTGATLFRWSSLEHVPLDASNFHLPKAESTTEKRGWDWFHANSIDKNADGDYLLSSRHASSIYKISGSDGSILWTLSGKSPDVDHASRFSWQHDARFRHEDQSTTIISFFDNAGVGINEESKTTGNWSRAVVVQLNTSAKPMTTRVLHSYDRPDHEISIARGNMQTLPNDNVFIGWATRGLISELTQDGSPVMQAEFQDGKMSTYRSYKFNFTGRPRLPPVTKSIVYGSVPETANTFHYLSWNGATDVHSWNLYGASRNSSDNFSLLANVSKTDFETIYMTKGYIAFVYAEAVGIDGQIMGRSIPTTSEIPRSWMGTVCTENGGCRINEEESLNKDVENDKTDTTRLTDDETGHPKTKTGYQPGKTSLHRVYEDKPLLLGVGLLAIFIFAYLFIRLFKRRNTARYKHVE</sequence>
<evidence type="ECO:0000256" key="7">
    <source>
        <dbReference type="ARBA" id="ARBA00022729"/>
    </source>
</evidence>
<dbReference type="GO" id="GO:0102210">
    <property type="term" value="F:rhamnogalacturonan endolyase activity"/>
    <property type="evidence" value="ECO:0007669"/>
    <property type="project" value="UniProtKB-EC"/>
</dbReference>
<dbReference type="InterPro" id="IPR029413">
    <property type="entry name" value="RG-lyase_II"/>
</dbReference>
<keyword evidence="13" id="KW-0812">Transmembrane</keyword>
<dbReference type="Pfam" id="PF02518">
    <property type="entry name" value="HATPase_c"/>
    <property type="match status" value="1"/>
</dbReference>
<dbReference type="InterPro" id="IPR014718">
    <property type="entry name" value="GH-type_carb-bd"/>
</dbReference>
<dbReference type="SUPFAM" id="SSF52172">
    <property type="entry name" value="CheY-like"/>
    <property type="match status" value="1"/>
</dbReference>
<dbReference type="EC" id="4.2.2.23" evidence="4"/>
<keyword evidence="6 11" id="KW-0597">Phosphoprotein</keyword>
<dbReference type="SUPFAM" id="SSF55781">
    <property type="entry name" value="GAF domain-like"/>
    <property type="match status" value="1"/>
</dbReference>
<dbReference type="GO" id="GO:0000155">
    <property type="term" value="F:phosphorelay sensor kinase activity"/>
    <property type="evidence" value="ECO:0007669"/>
    <property type="project" value="InterPro"/>
</dbReference>
<dbReference type="SUPFAM" id="SSF74650">
    <property type="entry name" value="Galactose mutarotase-like"/>
    <property type="match status" value="1"/>
</dbReference>
<dbReference type="Pfam" id="PF00512">
    <property type="entry name" value="HisKA"/>
    <property type="match status" value="1"/>
</dbReference>
<evidence type="ECO:0000256" key="6">
    <source>
        <dbReference type="ARBA" id="ARBA00022553"/>
    </source>
</evidence>
<comment type="caution">
    <text evidence="17">The sequence shown here is derived from an EMBL/GenBank/DDBJ whole genome shotgun (WGS) entry which is preliminary data.</text>
</comment>
<feature type="region of interest" description="Disordered" evidence="12">
    <location>
        <begin position="931"/>
        <end position="959"/>
    </location>
</feature>
<evidence type="ECO:0000256" key="1">
    <source>
        <dbReference type="ARBA" id="ARBA00001324"/>
    </source>
</evidence>
<comment type="subcellular location">
    <subcellularLocation>
        <location evidence="2">Secreted</location>
    </subcellularLocation>
</comment>
<dbReference type="SUPFAM" id="SSF55874">
    <property type="entry name" value="ATPase domain of HSP90 chaperone/DNA topoisomerase II/histidine kinase"/>
    <property type="match status" value="1"/>
</dbReference>
<keyword evidence="5" id="KW-0964">Secreted</keyword>
<dbReference type="CDD" id="cd17546">
    <property type="entry name" value="REC_hyHK_CKI1_RcsC-like"/>
    <property type="match status" value="1"/>
</dbReference>
<feature type="region of interest" description="Disordered" evidence="12">
    <location>
        <begin position="801"/>
        <end position="891"/>
    </location>
</feature>
<dbReference type="Gene3D" id="2.60.40.1120">
    <property type="entry name" value="Carboxypeptidase-like, regulatory domain"/>
    <property type="match status" value="1"/>
</dbReference>
<dbReference type="Gene3D" id="1.10.287.130">
    <property type="match status" value="1"/>
</dbReference>
<dbReference type="Gene3D" id="2.70.98.10">
    <property type="match status" value="1"/>
</dbReference>
<dbReference type="SMART" id="SM00387">
    <property type="entry name" value="HATPase_c"/>
    <property type="match status" value="1"/>
</dbReference>